<dbReference type="RefSeq" id="WP_145082409.1">
    <property type="nucleotide sequence ID" value="NZ_VLKH01000004.1"/>
</dbReference>
<evidence type="ECO:0000313" key="6">
    <source>
        <dbReference type="EMBL" id="TWH80489.1"/>
    </source>
</evidence>
<sequence length="300" mass="34833">MNTSYLRTFIEVINLKNISKAAEKLFITQPAVSKQMQLLEKDFGAELFKKSGREIVPTEEGYILYKYAKSVLSEENKIYSLLRCEDDLVKGNLTVYTSSMPADYYIHDLIIEFNKLYPETTYVIKKIDSDMVFKNIEEGFTSFGFTGILSKNKKLKSICIAEDEVVVVASAEKNEEFKDRKIKAADLLEQKFIVREKGSATLHMFENYLNGKKIKLSDLNIVIQAEDNDIIKKFITNNLGLAVLPKKAVEQEINEIKAFILNVEGMNLKRKLYYVYQPDRYFSKVEEKFKEFMVERYKDK</sequence>
<dbReference type="InterPro" id="IPR036388">
    <property type="entry name" value="WH-like_DNA-bd_sf"/>
</dbReference>
<gene>
    <name evidence="6" type="ORF">LY60_01751</name>
</gene>
<dbReference type="EMBL" id="VLKH01000004">
    <property type="protein sequence ID" value="TWH80489.1"/>
    <property type="molecule type" value="Genomic_DNA"/>
</dbReference>
<keyword evidence="2" id="KW-0805">Transcription regulation</keyword>
<name>A0A562JBE9_9FIRM</name>
<keyword evidence="4" id="KW-0804">Transcription</keyword>
<dbReference type="InterPro" id="IPR047788">
    <property type="entry name" value="LysR-like_Sec_metab"/>
</dbReference>
<dbReference type="Proteomes" id="UP000315343">
    <property type="component" value="Unassembled WGS sequence"/>
</dbReference>
<dbReference type="Gene3D" id="1.10.10.10">
    <property type="entry name" value="Winged helix-like DNA-binding domain superfamily/Winged helix DNA-binding domain"/>
    <property type="match status" value="1"/>
</dbReference>
<evidence type="ECO:0000313" key="7">
    <source>
        <dbReference type="Proteomes" id="UP000315343"/>
    </source>
</evidence>
<keyword evidence="3 6" id="KW-0238">DNA-binding</keyword>
<evidence type="ECO:0000256" key="3">
    <source>
        <dbReference type="ARBA" id="ARBA00023125"/>
    </source>
</evidence>
<protein>
    <submittedName>
        <fullName evidence="6">DNA-binding transcriptional LysR family regulator</fullName>
    </submittedName>
</protein>
<comment type="caution">
    <text evidence="6">The sequence shown here is derived from an EMBL/GenBank/DDBJ whole genome shotgun (WGS) entry which is preliminary data.</text>
</comment>
<dbReference type="AlphaFoldDB" id="A0A562JBE9"/>
<dbReference type="InterPro" id="IPR005119">
    <property type="entry name" value="LysR_subst-bd"/>
</dbReference>
<organism evidence="6 7">
    <name type="scientific">Sedimentibacter saalensis</name>
    <dbReference type="NCBI Taxonomy" id="130788"/>
    <lineage>
        <taxon>Bacteria</taxon>
        <taxon>Bacillati</taxon>
        <taxon>Bacillota</taxon>
        <taxon>Tissierellia</taxon>
        <taxon>Sedimentibacter</taxon>
    </lineage>
</organism>
<proteinExistence type="inferred from homology"/>
<dbReference type="PRINTS" id="PR00039">
    <property type="entry name" value="HTHLYSR"/>
</dbReference>
<dbReference type="PANTHER" id="PTHR30126:SF64">
    <property type="entry name" value="HTH-TYPE TRANSCRIPTIONAL REGULATOR CITR"/>
    <property type="match status" value="1"/>
</dbReference>
<dbReference type="FunFam" id="1.10.10.10:FF:000001">
    <property type="entry name" value="LysR family transcriptional regulator"/>
    <property type="match status" value="1"/>
</dbReference>
<dbReference type="NCBIfam" id="NF040786">
    <property type="entry name" value="LysR_Sec_metab"/>
    <property type="match status" value="1"/>
</dbReference>
<dbReference type="SUPFAM" id="SSF53850">
    <property type="entry name" value="Periplasmic binding protein-like II"/>
    <property type="match status" value="1"/>
</dbReference>
<dbReference type="PANTHER" id="PTHR30126">
    <property type="entry name" value="HTH-TYPE TRANSCRIPTIONAL REGULATOR"/>
    <property type="match status" value="1"/>
</dbReference>
<evidence type="ECO:0000259" key="5">
    <source>
        <dbReference type="PROSITE" id="PS50931"/>
    </source>
</evidence>
<feature type="domain" description="HTH lysR-type" evidence="5">
    <location>
        <begin position="1"/>
        <end position="58"/>
    </location>
</feature>
<evidence type="ECO:0000256" key="2">
    <source>
        <dbReference type="ARBA" id="ARBA00023015"/>
    </source>
</evidence>
<dbReference type="PROSITE" id="PS50931">
    <property type="entry name" value="HTH_LYSR"/>
    <property type="match status" value="1"/>
</dbReference>
<evidence type="ECO:0000256" key="1">
    <source>
        <dbReference type="ARBA" id="ARBA00009437"/>
    </source>
</evidence>
<comment type="similarity">
    <text evidence="1">Belongs to the LysR transcriptional regulatory family.</text>
</comment>
<dbReference type="InterPro" id="IPR036390">
    <property type="entry name" value="WH_DNA-bd_sf"/>
</dbReference>
<dbReference type="Pfam" id="PF00126">
    <property type="entry name" value="HTH_1"/>
    <property type="match status" value="1"/>
</dbReference>
<evidence type="ECO:0000256" key="4">
    <source>
        <dbReference type="ARBA" id="ARBA00023163"/>
    </source>
</evidence>
<dbReference type="InterPro" id="IPR000847">
    <property type="entry name" value="LysR_HTH_N"/>
</dbReference>
<dbReference type="GO" id="GO:0000976">
    <property type="term" value="F:transcription cis-regulatory region binding"/>
    <property type="evidence" value="ECO:0007669"/>
    <property type="project" value="TreeGrafter"/>
</dbReference>
<dbReference type="OrthoDB" id="119203at2"/>
<accession>A0A562JBE9</accession>
<reference evidence="6 7" key="1">
    <citation type="submission" date="2019-07" db="EMBL/GenBank/DDBJ databases">
        <title>Genomic Encyclopedia of Type Strains, Phase I: the one thousand microbial genomes (KMG-I) project.</title>
        <authorList>
            <person name="Kyrpides N."/>
        </authorList>
    </citation>
    <scope>NUCLEOTIDE SEQUENCE [LARGE SCALE GENOMIC DNA]</scope>
    <source>
        <strain evidence="6 7">DSM 13558</strain>
    </source>
</reference>
<dbReference type="SUPFAM" id="SSF46785">
    <property type="entry name" value="Winged helix' DNA-binding domain"/>
    <property type="match status" value="1"/>
</dbReference>
<dbReference type="Pfam" id="PF03466">
    <property type="entry name" value="LysR_substrate"/>
    <property type="match status" value="1"/>
</dbReference>
<keyword evidence="7" id="KW-1185">Reference proteome</keyword>
<dbReference type="GO" id="GO:0003700">
    <property type="term" value="F:DNA-binding transcription factor activity"/>
    <property type="evidence" value="ECO:0007669"/>
    <property type="project" value="InterPro"/>
</dbReference>
<dbReference type="Gene3D" id="3.40.190.290">
    <property type="match status" value="1"/>
</dbReference>